<evidence type="ECO:0000259" key="3">
    <source>
        <dbReference type="Pfam" id="PF02230"/>
    </source>
</evidence>
<dbReference type="InterPro" id="IPR003140">
    <property type="entry name" value="PLipase/COase/thioEstase"/>
</dbReference>
<dbReference type="Proteomes" id="UP000050501">
    <property type="component" value="Unassembled WGS sequence"/>
</dbReference>
<evidence type="ECO:0000313" key="4">
    <source>
        <dbReference type="EMBL" id="KPL85025.1"/>
    </source>
</evidence>
<dbReference type="InterPro" id="IPR029058">
    <property type="entry name" value="AB_hydrolase_fold"/>
</dbReference>
<feature type="domain" description="Phospholipase/carboxylesterase/thioesterase" evidence="3">
    <location>
        <begin position="24"/>
        <end position="215"/>
    </location>
</feature>
<organism evidence="4 5">
    <name type="scientific">Levilinea saccharolytica</name>
    <dbReference type="NCBI Taxonomy" id="229921"/>
    <lineage>
        <taxon>Bacteria</taxon>
        <taxon>Bacillati</taxon>
        <taxon>Chloroflexota</taxon>
        <taxon>Anaerolineae</taxon>
        <taxon>Anaerolineales</taxon>
        <taxon>Anaerolineaceae</taxon>
        <taxon>Levilinea</taxon>
    </lineage>
</organism>
<dbReference type="SUPFAM" id="SSF53474">
    <property type="entry name" value="alpha/beta-Hydrolases"/>
    <property type="match status" value="1"/>
</dbReference>
<dbReference type="AlphaFoldDB" id="A0A0P6Y7Y7"/>
<dbReference type="PANTHER" id="PTHR10655">
    <property type="entry name" value="LYSOPHOSPHOLIPASE-RELATED"/>
    <property type="match status" value="1"/>
</dbReference>
<dbReference type="Gene3D" id="3.40.50.1820">
    <property type="entry name" value="alpha/beta hydrolase"/>
    <property type="match status" value="1"/>
</dbReference>
<evidence type="ECO:0000313" key="5">
    <source>
        <dbReference type="Proteomes" id="UP000050501"/>
    </source>
</evidence>
<dbReference type="RefSeq" id="WP_062418504.1">
    <property type="nucleotide sequence ID" value="NZ_DF967974.1"/>
</dbReference>
<keyword evidence="5" id="KW-1185">Reference proteome</keyword>
<dbReference type="EMBL" id="LGCM01000027">
    <property type="protein sequence ID" value="KPL85025.1"/>
    <property type="molecule type" value="Genomic_DNA"/>
</dbReference>
<evidence type="ECO:0000256" key="1">
    <source>
        <dbReference type="ARBA" id="ARBA00006499"/>
    </source>
</evidence>
<evidence type="ECO:0000256" key="2">
    <source>
        <dbReference type="ARBA" id="ARBA00022801"/>
    </source>
</evidence>
<proteinExistence type="inferred from homology"/>
<comment type="similarity">
    <text evidence="1">Belongs to the AB hydrolase superfamily. AB hydrolase 2 family.</text>
</comment>
<protein>
    <recommendedName>
        <fullName evidence="3">Phospholipase/carboxylesterase/thioesterase domain-containing protein</fullName>
    </recommendedName>
</protein>
<dbReference type="OrthoDB" id="9795555at2"/>
<comment type="caution">
    <text evidence="4">The sequence shown here is derived from an EMBL/GenBank/DDBJ whole genome shotgun (WGS) entry which is preliminary data.</text>
</comment>
<gene>
    <name evidence="4" type="ORF">ADN01_06525</name>
</gene>
<dbReference type="STRING" id="229921.ADN01_06525"/>
<accession>A0A0P6Y7Y7</accession>
<reference evidence="4 5" key="1">
    <citation type="submission" date="2015-07" db="EMBL/GenBank/DDBJ databases">
        <title>Genome sequence of Levilinea saccharolytica DSM 16555.</title>
        <authorList>
            <person name="Hemp J."/>
            <person name="Ward L.M."/>
            <person name="Pace L.A."/>
            <person name="Fischer W.W."/>
        </authorList>
    </citation>
    <scope>NUCLEOTIDE SEQUENCE [LARGE SCALE GENOMIC DNA]</scope>
    <source>
        <strain evidence="4 5">KIBI-1</strain>
    </source>
</reference>
<sequence length="216" mass="23303">MTTEPQTVLDQGWIFRIRKGQPDKHPVPLLLLHGWTGDETSMWIFAQHLPAAVPILAPRAPLPAVPSGYSWAKVTQGVRSRMEDFLPAAAQMLAHFDRHLSELGLSNQQFDWMGFSQGCALGYVLSALAPARIRRAAALSGFMPAGVEPAMPEDALAGSHFFVAHGSLDEIIPIESARQSAAALQAKGAKVTYCESPVGHKLSSGCFQGLEEFLSA</sequence>
<dbReference type="GO" id="GO:0016787">
    <property type="term" value="F:hydrolase activity"/>
    <property type="evidence" value="ECO:0007669"/>
    <property type="project" value="UniProtKB-KW"/>
</dbReference>
<dbReference type="InterPro" id="IPR050565">
    <property type="entry name" value="LYPA1-2/EST-like"/>
</dbReference>
<dbReference type="Pfam" id="PF02230">
    <property type="entry name" value="Abhydrolase_2"/>
    <property type="match status" value="1"/>
</dbReference>
<dbReference type="PANTHER" id="PTHR10655:SF17">
    <property type="entry name" value="LYSOPHOSPHOLIPASE-LIKE PROTEIN 1"/>
    <property type="match status" value="1"/>
</dbReference>
<name>A0A0P6Y7Y7_9CHLR</name>
<keyword evidence="2" id="KW-0378">Hydrolase</keyword>